<proteinExistence type="inferred from homology"/>
<evidence type="ECO:0000256" key="7">
    <source>
        <dbReference type="ARBA" id="ARBA00023210"/>
    </source>
</evidence>
<evidence type="ECO:0000313" key="12">
    <source>
        <dbReference type="EMBL" id="UYM13965.1"/>
    </source>
</evidence>
<name>A0ABY6GMV5_9GAMM</name>
<evidence type="ECO:0000256" key="6">
    <source>
        <dbReference type="ARBA" id="ARBA00023054"/>
    </source>
</evidence>
<reference evidence="12" key="1">
    <citation type="submission" date="2022-10" db="EMBL/GenBank/DDBJ databases">
        <title>Completed Genome Sequence of two octocoral isolated bacterium, Endozoicomonas euniceicola EF212T and Endozoicomonas gorgoniicola PS125T.</title>
        <authorList>
            <person name="Chiou Y.-J."/>
            <person name="Chen Y.-H."/>
        </authorList>
    </citation>
    <scope>NUCLEOTIDE SEQUENCE</scope>
    <source>
        <strain evidence="12">EF212</strain>
    </source>
</reference>
<dbReference type="RefSeq" id="WP_262595366.1">
    <property type="nucleotide sequence ID" value="NZ_CP103300.1"/>
</dbReference>
<dbReference type="Proteomes" id="UP001163255">
    <property type="component" value="Chromosome"/>
</dbReference>
<evidence type="ECO:0000256" key="4">
    <source>
        <dbReference type="ARBA" id="ARBA00022490"/>
    </source>
</evidence>
<comment type="subcellular location">
    <subcellularLocation>
        <location evidence="1">Cytoplasm</location>
    </subcellularLocation>
</comment>
<keyword evidence="6" id="KW-0175">Coiled coil</keyword>
<organism evidence="12 13">
    <name type="scientific">Endozoicomonas euniceicola</name>
    <dbReference type="NCBI Taxonomy" id="1234143"/>
    <lineage>
        <taxon>Bacteria</taxon>
        <taxon>Pseudomonadati</taxon>
        <taxon>Pseudomonadota</taxon>
        <taxon>Gammaproteobacteria</taxon>
        <taxon>Oceanospirillales</taxon>
        <taxon>Endozoicomonadaceae</taxon>
        <taxon>Endozoicomonas</taxon>
    </lineage>
</organism>
<evidence type="ECO:0000256" key="11">
    <source>
        <dbReference type="ARBA" id="ARBA00033158"/>
    </source>
</evidence>
<evidence type="ECO:0000256" key="5">
    <source>
        <dbReference type="ARBA" id="ARBA00022618"/>
    </source>
</evidence>
<keyword evidence="13" id="KW-1185">Reference proteome</keyword>
<sequence length="101" mass="11509">MTENLSTTSVKILDKEYRISCPREEEASLQRAAHQLHDKMKEIKSGGKVIGLERIAVMAALNMSYELLRLKENQFENNTDAQQQIQDMMGKLDQALINLDS</sequence>
<protein>
    <recommendedName>
        <fullName evidence="3">Cell division protein ZapA</fullName>
    </recommendedName>
    <alternativeName>
        <fullName evidence="11">Z ring-associated protein ZapA</fullName>
    </alternativeName>
</protein>
<keyword evidence="5 12" id="KW-0132">Cell division</keyword>
<evidence type="ECO:0000256" key="9">
    <source>
        <dbReference type="ARBA" id="ARBA00024910"/>
    </source>
</evidence>
<gene>
    <name evidence="12" type="ORF">NX720_13675</name>
</gene>
<dbReference type="InterPro" id="IPR007838">
    <property type="entry name" value="Cell_div_ZapA-like"/>
</dbReference>
<keyword evidence="4" id="KW-0963">Cytoplasm</keyword>
<dbReference type="PANTHER" id="PTHR34981">
    <property type="entry name" value="CELL DIVISION PROTEIN ZAPA"/>
    <property type="match status" value="1"/>
</dbReference>
<evidence type="ECO:0000256" key="10">
    <source>
        <dbReference type="ARBA" id="ARBA00026068"/>
    </source>
</evidence>
<comment type="similarity">
    <text evidence="2">Belongs to the ZapA family. Type 1 subfamily.</text>
</comment>
<dbReference type="EMBL" id="CP103300">
    <property type="protein sequence ID" value="UYM13965.1"/>
    <property type="molecule type" value="Genomic_DNA"/>
</dbReference>
<comment type="function">
    <text evidence="9">Activator of cell division through the inhibition of FtsZ GTPase activity, therefore promoting FtsZ assembly into bundles of protofilaments necessary for the formation of the division Z ring. It is recruited early at mid-cell but it is not essential for cell division.</text>
</comment>
<keyword evidence="7" id="KW-0717">Septation</keyword>
<dbReference type="Gene3D" id="1.20.5.50">
    <property type="match status" value="1"/>
</dbReference>
<evidence type="ECO:0000256" key="3">
    <source>
        <dbReference type="ARBA" id="ARBA00015195"/>
    </source>
</evidence>
<dbReference type="PANTHER" id="PTHR34981:SF1">
    <property type="entry name" value="CELL DIVISION PROTEIN ZAPA"/>
    <property type="match status" value="1"/>
</dbReference>
<evidence type="ECO:0000313" key="13">
    <source>
        <dbReference type="Proteomes" id="UP001163255"/>
    </source>
</evidence>
<dbReference type="SUPFAM" id="SSF102829">
    <property type="entry name" value="Cell division protein ZapA-like"/>
    <property type="match status" value="1"/>
</dbReference>
<keyword evidence="8" id="KW-0131">Cell cycle</keyword>
<dbReference type="InterPro" id="IPR042233">
    <property type="entry name" value="Cell_div_ZapA_N"/>
</dbReference>
<dbReference type="InterPro" id="IPR036192">
    <property type="entry name" value="Cell_div_ZapA-like_sf"/>
</dbReference>
<dbReference type="GO" id="GO:0051301">
    <property type="term" value="P:cell division"/>
    <property type="evidence" value="ECO:0007669"/>
    <property type="project" value="UniProtKB-KW"/>
</dbReference>
<dbReference type="Pfam" id="PF05164">
    <property type="entry name" value="ZapA"/>
    <property type="match status" value="1"/>
</dbReference>
<evidence type="ECO:0000256" key="2">
    <source>
        <dbReference type="ARBA" id="ARBA00010074"/>
    </source>
</evidence>
<evidence type="ECO:0000256" key="8">
    <source>
        <dbReference type="ARBA" id="ARBA00023306"/>
    </source>
</evidence>
<evidence type="ECO:0000256" key="1">
    <source>
        <dbReference type="ARBA" id="ARBA00004496"/>
    </source>
</evidence>
<accession>A0ABY6GMV5</accession>
<comment type="subunit">
    <text evidence="10">Homodimer. Interacts with FtsZ.</text>
</comment>
<dbReference type="Gene3D" id="3.30.160.880">
    <property type="entry name" value="Cell division protein ZapA protomer, N-terminal domain"/>
    <property type="match status" value="1"/>
</dbReference>